<comment type="function">
    <text evidence="12 14">Catalyzes the conversion of GTP to 2,5-diamino-6-ribosylamino-4(3H)-pyrimidinone 5'-phosphate (DARP), formate and pyrophosphate.</text>
</comment>
<comment type="caution">
    <text evidence="14">Lacks conserved residue(s) required for the propagation of feature annotation.</text>
</comment>
<comment type="similarity">
    <text evidence="2">In the N-terminal section; belongs to the DHBP synthase family.</text>
</comment>
<comment type="catalytic activity">
    <reaction evidence="16">
        <text>AMP + ATP = 2 ADP</text>
        <dbReference type="Rhea" id="RHEA:12973"/>
        <dbReference type="ChEBI" id="CHEBI:30616"/>
        <dbReference type="ChEBI" id="CHEBI:456215"/>
        <dbReference type="ChEBI" id="CHEBI:456216"/>
        <dbReference type="EC" id="2.7.4.3"/>
    </reaction>
</comment>
<keyword evidence="3 14" id="KW-0686">Riboflavin biosynthesis</keyword>
<dbReference type="InterPro" id="IPR027417">
    <property type="entry name" value="P-loop_NTPase"/>
</dbReference>
<dbReference type="PRINTS" id="PR00094">
    <property type="entry name" value="ADENYLTKNASE"/>
</dbReference>
<keyword evidence="6" id="KW-0545">Nucleotide biosynthesis</keyword>
<dbReference type="InterPro" id="IPR000926">
    <property type="entry name" value="RibA"/>
</dbReference>
<dbReference type="Pfam" id="PF00406">
    <property type="entry name" value="ADK"/>
    <property type="match status" value="1"/>
</dbReference>
<dbReference type="GO" id="GO:0008686">
    <property type="term" value="F:3,4-dihydroxy-2-butanone-4-phosphate synthase activity"/>
    <property type="evidence" value="ECO:0007669"/>
    <property type="project" value="TreeGrafter"/>
</dbReference>
<feature type="binding site" evidence="14">
    <location>
        <begin position="274"/>
        <end position="278"/>
    </location>
    <ligand>
        <name>GTP</name>
        <dbReference type="ChEBI" id="CHEBI:37565"/>
    </ligand>
</feature>
<gene>
    <name evidence="14" type="primary">ribA</name>
    <name evidence="18" type="ORF">UX05_C0003G0013</name>
</gene>
<dbReference type="InterPro" id="IPR032677">
    <property type="entry name" value="GTP_cyclohydro_II"/>
</dbReference>
<feature type="active site" description="Nucleophile" evidence="14">
    <location>
        <position position="353"/>
    </location>
</feature>
<evidence type="ECO:0000256" key="10">
    <source>
        <dbReference type="ARBA" id="ARBA00022833"/>
    </source>
</evidence>
<dbReference type="SUPFAM" id="SSF52540">
    <property type="entry name" value="P-loop containing nucleoside triphosphate hydrolases"/>
    <property type="match status" value="1"/>
</dbReference>
<protein>
    <recommendedName>
        <fullName evidence="14">GTP cyclohydrolase-2</fullName>
        <ecNumber evidence="14">3.5.4.25</ecNumber>
    </recommendedName>
    <alternativeName>
        <fullName evidence="14">GTP cyclohydrolase II</fullName>
    </alternativeName>
</protein>
<evidence type="ECO:0000256" key="16">
    <source>
        <dbReference type="RuleBase" id="RU003331"/>
    </source>
</evidence>
<dbReference type="FunFam" id="3.40.50.10990:FF:000001">
    <property type="entry name" value="Riboflavin biosynthesis protein RibBA"/>
    <property type="match status" value="1"/>
</dbReference>
<evidence type="ECO:0000256" key="7">
    <source>
        <dbReference type="ARBA" id="ARBA00022741"/>
    </source>
</evidence>
<dbReference type="SUPFAM" id="SSF142695">
    <property type="entry name" value="RibA-like"/>
    <property type="match status" value="1"/>
</dbReference>
<comment type="subunit">
    <text evidence="16">Monomer.</text>
</comment>
<dbReference type="CDD" id="cd01428">
    <property type="entry name" value="ADK"/>
    <property type="match status" value="1"/>
</dbReference>
<dbReference type="GO" id="GO:0005524">
    <property type="term" value="F:ATP binding"/>
    <property type="evidence" value="ECO:0007669"/>
    <property type="project" value="UniProtKB-KW"/>
</dbReference>
<keyword evidence="16" id="KW-0067">ATP-binding</keyword>
<organism evidence="18 19">
    <name type="scientific">Candidatus Amesbacteria bacterium GW2011_GWC2_45_19</name>
    <dbReference type="NCBI Taxonomy" id="1618366"/>
    <lineage>
        <taxon>Bacteria</taxon>
        <taxon>Candidatus Amesiibacteriota</taxon>
    </lineage>
</organism>
<proteinExistence type="inferred from homology"/>
<reference evidence="18 19" key="1">
    <citation type="journal article" date="2015" name="Nature">
        <title>rRNA introns, odd ribosomes, and small enigmatic genomes across a large radiation of phyla.</title>
        <authorList>
            <person name="Brown C.T."/>
            <person name="Hug L.A."/>
            <person name="Thomas B.C."/>
            <person name="Sharon I."/>
            <person name="Castelle C.J."/>
            <person name="Singh A."/>
            <person name="Wilkins M.J."/>
            <person name="Williams K.H."/>
            <person name="Banfield J.F."/>
        </authorList>
    </citation>
    <scope>NUCLEOTIDE SEQUENCE [LARGE SCALE GENOMIC DNA]</scope>
</reference>
<keyword evidence="8 15" id="KW-0418">Kinase</keyword>
<dbReference type="Proteomes" id="UP000034264">
    <property type="component" value="Unassembled WGS sequence"/>
</dbReference>
<evidence type="ECO:0000256" key="12">
    <source>
        <dbReference type="ARBA" id="ARBA00043932"/>
    </source>
</evidence>
<dbReference type="GO" id="GO:0009231">
    <property type="term" value="P:riboflavin biosynthetic process"/>
    <property type="evidence" value="ECO:0007669"/>
    <property type="project" value="UniProtKB-UniRule"/>
</dbReference>
<evidence type="ECO:0000256" key="1">
    <source>
        <dbReference type="ARBA" id="ARBA00004853"/>
    </source>
</evidence>
<evidence type="ECO:0000256" key="8">
    <source>
        <dbReference type="ARBA" id="ARBA00022777"/>
    </source>
</evidence>
<evidence type="ECO:0000256" key="6">
    <source>
        <dbReference type="ARBA" id="ARBA00022727"/>
    </source>
</evidence>
<evidence type="ECO:0000256" key="2">
    <source>
        <dbReference type="ARBA" id="ARBA00005520"/>
    </source>
</evidence>
<accession>A0A0G1M4N2</accession>
<dbReference type="UniPathway" id="UPA00275">
    <property type="reaction ID" value="UER00400"/>
</dbReference>
<keyword evidence="4 15" id="KW-0808">Transferase</keyword>
<comment type="subcellular location">
    <subcellularLocation>
        <location evidence="16">Cytoplasm</location>
    </subcellularLocation>
</comment>
<keyword evidence="11 14" id="KW-0342">GTP-binding</keyword>
<feature type="binding site" evidence="14">
    <location>
        <position position="379"/>
    </location>
    <ligand>
        <name>GTP</name>
        <dbReference type="ChEBI" id="CHEBI:37565"/>
    </ligand>
</feature>
<dbReference type="GO" id="GO:0008270">
    <property type="term" value="F:zinc ion binding"/>
    <property type="evidence" value="ECO:0007669"/>
    <property type="project" value="UniProtKB-UniRule"/>
</dbReference>
<evidence type="ECO:0000256" key="14">
    <source>
        <dbReference type="HAMAP-Rule" id="MF_00179"/>
    </source>
</evidence>
<keyword evidence="5 14" id="KW-0479">Metal-binding</keyword>
<name>A0A0G1M4N2_9BACT</name>
<dbReference type="InterPro" id="IPR036144">
    <property type="entry name" value="RibA-like_sf"/>
</dbReference>
<evidence type="ECO:0000313" key="19">
    <source>
        <dbReference type="Proteomes" id="UP000034264"/>
    </source>
</evidence>
<keyword evidence="7 14" id="KW-0547">Nucleotide-binding</keyword>
<dbReference type="PATRIC" id="fig|1618366.3.peg.293"/>
<evidence type="ECO:0000256" key="13">
    <source>
        <dbReference type="ARBA" id="ARBA00049295"/>
    </source>
</evidence>
<sequence length="422" mass="48428">MTDIYLILGAPGSGKTTQGVVLSEHLKLQHISWGKLLRSKRFKKQFPKEYSEIVNERVDNKTKSVLIAGAIEDKLRRFLLKQGGKGIVIDGFPRRTEEADKLIEIVKKYDLKIKAIIKVNTSLESIVSRLRKRLLCRTCGRTYDPDSLYSQSRMCPRDKSTLKSEKIDKELVRKDYQQYLNEITPVFDNLKQSAENYFSVNGDDSEMIVASNMLMKIKSNTREGLPIYRQKSATKLQTKYGEFVLLSFQSQIDYSYHLALIRGEVKGKTRVMVRVHSSCITGDVFSSLRCDCGNQLHKALKRINNENEGVLIYLFQEGRGINIINKINAYRLQDDGFDTIDANEKLGFPAELRNYEAVRDILNDLGIRSIKLITNNPDKINKLIDLGVPVESVEVLEIQPTKHNKKYLETKKRRMGHKLDYV</sequence>
<dbReference type="EC" id="3.5.4.25" evidence="14"/>
<dbReference type="EMBL" id="LCKS01000003">
    <property type="protein sequence ID" value="KKU03174.1"/>
    <property type="molecule type" value="Genomic_DNA"/>
</dbReference>
<evidence type="ECO:0000256" key="5">
    <source>
        <dbReference type="ARBA" id="ARBA00022723"/>
    </source>
</evidence>
<dbReference type="Pfam" id="PF00925">
    <property type="entry name" value="GTP_cyclohydro2"/>
    <property type="match status" value="1"/>
</dbReference>
<dbReference type="CDD" id="cd00641">
    <property type="entry name" value="GTP_cyclohydro2"/>
    <property type="match status" value="1"/>
</dbReference>
<feature type="binding site" evidence="14">
    <location>
        <position position="374"/>
    </location>
    <ligand>
        <name>GTP</name>
        <dbReference type="ChEBI" id="CHEBI:37565"/>
    </ligand>
</feature>
<comment type="similarity">
    <text evidence="15">Belongs to the adenylate kinase family.</text>
</comment>
<evidence type="ECO:0000313" key="18">
    <source>
        <dbReference type="EMBL" id="KKU03174.1"/>
    </source>
</evidence>
<comment type="catalytic activity">
    <reaction evidence="13 14">
        <text>GTP + 4 H2O = 2,5-diamino-6-hydroxy-4-(5-phosphoribosylamino)-pyrimidine + formate + 2 phosphate + 3 H(+)</text>
        <dbReference type="Rhea" id="RHEA:23704"/>
        <dbReference type="ChEBI" id="CHEBI:15377"/>
        <dbReference type="ChEBI" id="CHEBI:15378"/>
        <dbReference type="ChEBI" id="CHEBI:15740"/>
        <dbReference type="ChEBI" id="CHEBI:37565"/>
        <dbReference type="ChEBI" id="CHEBI:43474"/>
        <dbReference type="ChEBI" id="CHEBI:58614"/>
        <dbReference type="EC" id="3.5.4.25"/>
    </reaction>
</comment>
<dbReference type="NCBIfam" id="NF001591">
    <property type="entry name" value="PRK00393.1"/>
    <property type="match status" value="1"/>
</dbReference>
<dbReference type="NCBIfam" id="TIGR00505">
    <property type="entry name" value="ribA"/>
    <property type="match status" value="1"/>
</dbReference>
<feature type="binding site" evidence="14">
    <location>
        <position position="279"/>
    </location>
    <ligand>
        <name>Zn(2+)</name>
        <dbReference type="ChEBI" id="CHEBI:29105"/>
        <note>catalytic</note>
    </ligand>
</feature>
<comment type="similarity">
    <text evidence="14">Belongs to the GTP cyclohydrolase II family.</text>
</comment>
<evidence type="ECO:0000256" key="11">
    <source>
        <dbReference type="ARBA" id="ARBA00023134"/>
    </source>
</evidence>
<comment type="pathway">
    <text evidence="1 14">Cofactor biosynthesis; riboflavin biosynthesis; 5-amino-6-(D-ribitylamino)uracil from GTP: step 1/4.</text>
</comment>
<dbReference type="InterPro" id="IPR000850">
    <property type="entry name" value="Adenylat/UMP-CMP_kin"/>
</dbReference>
<dbReference type="GO" id="GO:0004017">
    <property type="term" value="F:AMP kinase activity"/>
    <property type="evidence" value="ECO:0007669"/>
    <property type="project" value="UniProtKB-EC"/>
</dbReference>
<dbReference type="HAMAP" id="MF_00179">
    <property type="entry name" value="RibA"/>
    <property type="match status" value="1"/>
</dbReference>
<evidence type="ECO:0000259" key="17">
    <source>
        <dbReference type="Pfam" id="PF00925"/>
    </source>
</evidence>
<feature type="binding site" evidence="14">
    <location>
        <position position="292"/>
    </location>
    <ligand>
        <name>Zn(2+)</name>
        <dbReference type="ChEBI" id="CHEBI:29105"/>
        <note>catalytic</note>
    </ligand>
</feature>
<dbReference type="PANTHER" id="PTHR21327">
    <property type="entry name" value="GTP CYCLOHYDROLASE II-RELATED"/>
    <property type="match status" value="1"/>
</dbReference>
<dbReference type="PANTHER" id="PTHR21327:SF18">
    <property type="entry name" value="3,4-DIHYDROXY-2-BUTANONE 4-PHOSPHATE SYNTHASE"/>
    <property type="match status" value="1"/>
</dbReference>
<feature type="binding site" evidence="14">
    <location>
        <position position="290"/>
    </location>
    <ligand>
        <name>Zn(2+)</name>
        <dbReference type="ChEBI" id="CHEBI:29105"/>
        <note>catalytic</note>
    </ligand>
</feature>
<comment type="caution">
    <text evidence="18">The sequence shown here is derived from an EMBL/GenBank/DDBJ whole genome shotgun (WGS) entry which is preliminary data.</text>
</comment>
<dbReference type="AlphaFoldDB" id="A0A0G1M4N2"/>
<feature type="domain" description="GTP cyclohydrolase II" evidence="17">
    <location>
        <begin position="232"/>
        <end position="391"/>
    </location>
</feature>
<dbReference type="GO" id="GO:0005525">
    <property type="term" value="F:GTP binding"/>
    <property type="evidence" value="ECO:0007669"/>
    <property type="project" value="UniProtKB-KW"/>
</dbReference>
<dbReference type="Gene3D" id="3.40.50.10990">
    <property type="entry name" value="GTP cyclohydrolase II"/>
    <property type="match status" value="1"/>
</dbReference>
<keyword evidence="10 14" id="KW-0862">Zinc</keyword>
<feature type="binding site" evidence="14">
    <location>
        <position position="295"/>
    </location>
    <ligand>
        <name>GTP</name>
        <dbReference type="ChEBI" id="CHEBI:37565"/>
    </ligand>
</feature>
<feature type="binding site" evidence="14">
    <location>
        <position position="339"/>
    </location>
    <ligand>
        <name>GTP</name>
        <dbReference type="ChEBI" id="CHEBI:37565"/>
    </ligand>
</feature>
<feature type="binding site" evidence="14">
    <location>
        <begin position="317"/>
        <end position="319"/>
    </location>
    <ligand>
        <name>GTP</name>
        <dbReference type="ChEBI" id="CHEBI:37565"/>
    </ligand>
</feature>
<evidence type="ECO:0000256" key="9">
    <source>
        <dbReference type="ARBA" id="ARBA00022801"/>
    </source>
</evidence>
<comment type="cofactor">
    <cofactor evidence="14">
        <name>Zn(2+)</name>
        <dbReference type="ChEBI" id="CHEBI:29105"/>
    </cofactor>
    <text evidence="14">Binds 1 zinc ion per subunit.</text>
</comment>
<dbReference type="GO" id="GO:0003935">
    <property type="term" value="F:GTP cyclohydrolase II activity"/>
    <property type="evidence" value="ECO:0007669"/>
    <property type="project" value="UniProtKB-UniRule"/>
</dbReference>
<dbReference type="Gene3D" id="3.40.50.300">
    <property type="entry name" value="P-loop containing nucleotide triphosphate hydrolases"/>
    <property type="match status" value="1"/>
</dbReference>
<evidence type="ECO:0000256" key="3">
    <source>
        <dbReference type="ARBA" id="ARBA00022619"/>
    </source>
</evidence>
<keyword evidence="9 14" id="KW-0378">Hydrolase</keyword>
<dbReference type="GO" id="GO:0005829">
    <property type="term" value="C:cytosol"/>
    <property type="evidence" value="ECO:0007669"/>
    <property type="project" value="TreeGrafter"/>
</dbReference>
<evidence type="ECO:0000256" key="4">
    <source>
        <dbReference type="ARBA" id="ARBA00022679"/>
    </source>
</evidence>
<evidence type="ECO:0000256" key="15">
    <source>
        <dbReference type="RuleBase" id="RU003330"/>
    </source>
</evidence>